<protein>
    <submittedName>
        <fullName evidence="2">Interferon regulatory factor 7, isoform CRA_a</fullName>
    </submittedName>
</protein>
<evidence type="ECO:0000313" key="3">
    <source>
        <dbReference type="Proteomes" id="UP000234681"/>
    </source>
</evidence>
<dbReference type="PANTHER" id="PTHR11949">
    <property type="entry name" value="INTERFERON REGULATORY FACTOR"/>
    <property type="match status" value="1"/>
</dbReference>
<proteinExistence type="predicted"/>
<evidence type="ECO:0000259" key="1">
    <source>
        <dbReference type="SMART" id="SM01243"/>
    </source>
</evidence>
<gene>
    <name evidence="2 4" type="primary">Irf7</name>
    <name evidence="2" type="ORF">rCG_47169</name>
</gene>
<evidence type="ECO:0000313" key="2">
    <source>
        <dbReference type="EMBL" id="EDM12004.1"/>
    </source>
</evidence>
<dbReference type="SUPFAM" id="SSF49879">
    <property type="entry name" value="SMAD/FHA domain"/>
    <property type="match status" value="1"/>
</dbReference>
<dbReference type="RGD" id="1307828">
    <property type="gene designation" value="Irf7"/>
</dbReference>
<dbReference type="AlphaFoldDB" id="A6HXS6"/>
<organism evidence="2 3">
    <name type="scientific">Rattus norvegicus</name>
    <name type="common">Rat</name>
    <dbReference type="NCBI Taxonomy" id="10116"/>
    <lineage>
        <taxon>Eukaryota</taxon>
        <taxon>Metazoa</taxon>
        <taxon>Chordata</taxon>
        <taxon>Craniata</taxon>
        <taxon>Vertebrata</taxon>
        <taxon>Euteleostomi</taxon>
        <taxon>Mammalia</taxon>
        <taxon>Eutheria</taxon>
        <taxon>Euarchontoglires</taxon>
        <taxon>Glires</taxon>
        <taxon>Rodentia</taxon>
        <taxon>Myomorpha</taxon>
        <taxon>Muroidea</taxon>
        <taxon>Muridae</taxon>
        <taxon>Murinae</taxon>
        <taxon>Rattus</taxon>
    </lineage>
</organism>
<evidence type="ECO:0000313" key="4">
    <source>
        <dbReference type="RGD" id="1307828"/>
    </source>
</evidence>
<reference evidence="3" key="1">
    <citation type="submission" date="2005-09" db="EMBL/GenBank/DDBJ databases">
        <authorList>
            <person name="Mural R.J."/>
            <person name="Li P.W."/>
            <person name="Adams M.D."/>
            <person name="Amanatides P.G."/>
            <person name="Baden-Tillson H."/>
            <person name="Barnstead M."/>
            <person name="Chin S.H."/>
            <person name="Dew I."/>
            <person name="Evans C.A."/>
            <person name="Ferriera S."/>
            <person name="Flanigan M."/>
            <person name="Fosler C."/>
            <person name="Glodek A."/>
            <person name="Gu Z."/>
            <person name="Holt R.A."/>
            <person name="Jennings D."/>
            <person name="Kraft C.L."/>
            <person name="Lu F."/>
            <person name="Nguyen T."/>
            <person name="Nusskern D.R."/>
            <person name="Pfannkoch C.M."/>
            <person name="Sitter C."/>
            <person name="Sutton G.G."/>
            <person name="Venter J.C."/>
            <person name="Wang Z."/>
            <person name="Woodage T."/>
            <person name="Zheng X.H."/>
            <person name="Zhong F."/>
        </authorList>
    </citation>
    <scope>NUCLEOTIDE SEQUENCE [LARGE SCALE GENOMIC DNA]</scope>
    <source>
        <strain>BN</strain>
        <strain evidence="3">Sprague-Dawley</strain>
    </source>
</reference>
<name>A6HXS6_RAT</name>
<dbReference type="AGR" id="RGD:1307828"/>
<dbReference type="Gene3D" id="2.60.200.10">
    <property type="match status" value="1"/>
</dbReference>
<accession>A6HXS6</accession>
<feature type="domain" description="Interferon regulatory factor-3" evidence="1">
    <location>
        <begin position="46"/>
        <end position="164"/>
    </location>
</feature>
<dbReference type="InterPro" id="IPR008984">
    <property type="entry name" value="SMAD_FHA_dom_sf"/>
</dbReference>
<sequence length="165" mass="18144">MRLTQSSVCPGSISAVGIWMKLMHRSSRPGLWPEGGGHLVELTYHPQRLRLLSEEAGRPTSDAMVGHPRCVFLYSPVGSAIRTSEPQPVIFPSPAELPDQKQLHYTETLLQHVSPGLQLELRGPSLWALRMGKCKVYWGGGQPYGLHQPLHPSPAAGAQLPYSHL</sequence>
<dbReference type="InterPro" id="IPR019471">
    <property type="entry name" value="Interferon_reg_factor-3"/>
</dbReference>
<dbReference type="Proteomes" id="UP000234681">
    <property type="component" value="Chromosome 1"/>
</dbReference>
<dbReference type="Pfam" id="PF10401">
    <property type="entry name" value="IRF-3"/>
    <property type="match status" value="1"/>
</dbReference>
<dbReference type="PANTHER" id="PTHR11949:SF2">
    <property type="entry name" value="INTERFERON REGULATORY FACTOR 7"/>
    <property type="match status" value="1"/>
</dbReference>
<dbReference type="EMBL" id="CH473953">
    <property type="protein sequence ID" value="EDM12004.1"/>
    <property type="molecule type" value="Genomic_DNA"/>
</dbReference>
<dbReference type="GO" id="GO:0003700">
    <property type="term" value="F:DNA-binding transcription factor activity"/>
    <property type="evidence" value="ECO:0007669"/>
    <property type="project" value="InterPro"/>
</dbReference>
<dbReference type="InterPro" id="IPR017855">
    <property type="entry name" value="SMAD-like_dom_sf"/>
</dbReference>
<dbReference type="SMART" id="SM01243">
    <property type="entry name" value="IRF-3"/>
    <property type="match status" value="1"/>
</dbReference>